<evidence type="ECO:0000256" key="3">
    <source>
        <dbReference type="ARBA" id="ARBA00022490"/>
    </source>
</evidence>
<dbReference type="GO" id="GO:0003727">
    <property type="term" value="F:single-stranded RNA binding"/>
    <property type="evidence" value="ECO:0007669"/>
    <property type="project" value="TreeGrafter"/>
</dbReference>
<dbReference type="RefSeq" id="WP_015637000.1">
    <property type="nucleotide sequence ID" value="NC_021237.1"/>
</dbReference>
<comment type="similarity">
    <text evidence="2">Belongs to the YejK family.</text>
</comment>
<dbReference type="GO" id="GO:0003690">
    <property type="term" value="F:double-stranded DNA binding"/>
    <property type="evidence" value="ECO:0007669"/>
    <property type="project" value="TreeGrafter"/>
</dbReference>
<organism evidence="4 5">
    <name type="scientific">Pseudomonas protegens (strain DSM 19095 / LMG 27888 / CFBP 6595 / CHA0)</name>
    <dbReference type="NCBI Taxonomy" id="1124983"/>
    <lineage>
        <taxon>Bacteria</taxon>
        <taxon>Pseudomonadati</taxon>
        <taxon>Pseudomonadota</taxon>
        <taxon>Gammaproteobacteria</taxon>
        <taxon>Pseudomonadales</taxon>
        <taxon>Pseudomonadaceae</taxon>
        <taxon>Pseudomonas</taxon>
    </lineage>
</organism>
<evidence type="ECO:0000256" key="1">
    <source>
        <dbReference type="ARBA" id="ARBA00004453"/>
    </source>
</evidence>
<keyword evidence="3" id="KW-0963">Cytoplasm</keyword>
<proteinExistence type="inferred from homology"/>
<dbReference type="HOGENOM" id="CLU_818521_0_0_6"/>
<dbReference type="Proteomes" id="UP000013940">
    <property type="component" value="Chromosome"/>
</dbReference>
<evidence type="ECO:0000256" key="2">
    <source>
        <dbReference type="ARBA" id="ARBA00009035"/>
    </source>
</evidence>
<protein>
    <submittedName>
        <fullName evidence="4">Nucleoid-associated protein</fullName>
    </submittedName>
</protein>
<dbReference type="GO" id="GO:0043590">
    <property type="term" value="C:bacterial nucleoid"/>
    <property type="evidence" value="ECO:0007669"/>
    <property type="project" value="TreeGrafter"/>
</dbReference>
<sequence>MEFQLQGFVFHKVVTNQRDKGVVLVPRERQIDLPEPKADTLVSTILTSYQGEGNMAYARILADSWFDVKTKRYFAKELGFYQFSMDTLAQLKIELEKAPLATGGFLTIIDYLIDGEPNLMIVLIKNAKGIGIDENLNLEEIDTLDIDKLHFAANIDIRRWQEADMDLEAPHVSFLKGKNRKDTVVGYFKSLLGIDEEAYLDPSKHTQQLVTLIKNYCEEFKGEDEALNSRRAIQEWADGKIAKGESITLREVANQLEPGDPNNFIDFVTRSKIEIPAEFEPVAKHLKSLLKYRVSGPNKEYTLSFEQAALENKTIYLNAEGHLVITKVPDSIKPNIPKA</sequence>
<dbReference type="GeneID" id="57478148"/>
<name>A0A2C9ETT9_PSEPH</name>
<dbReference type="InterPro" id="IPR007358">
    <property type="entry name" value="Nucleoid_associated_NdpA"/>
</dbReference>
<evidence type="ECO:0000313" key="4">
    <source>
        <dbReference type="EMBL" id="AGL86898.1"/>
    </source>
</evidence>
<gene>
    <name evidence="4" type="ORF">PFLCHA0_c51510</name>
</gene>
<comment type="subcellular location">
    <subcellularLocation>
        <location evidence="1">Cytoplasm</location>
        <location evidence="1">Nucleoid</location>
    </subcellularLocation>
</comment>
<evidence type="ECO:0000313" key="5">
    <source>
        <dbReference type="Proteomes" id="UP000013940"/>
    </source>
</evidence>
<dbReference type="PANTHER" id="PTHR38772">
    <property type="match status" value="1"/>
</dbReference>
<accession>A0A2C9ETT9</accession>
<dbReference type="PANTHER" id="PTHR38772:SF1">
    <property type="entry name" value="NUCLEOID-ASSOCIATED PROTEIN YEJK"/>
    <property type="match status" value="1"/>
</dbReference>
<reference evidence="5" key="1">
    <citation type="journal article" date="2014" name="Genome Announc.">
        <title>Full-genome sequence of the plant growth-promoting bacterium Pseudomonas protegens CHA0.</title>
        <authorList>
            <person name="Jousset A."/>
            <person name="Schuldes J."/>
            <person name="Keel C."/>
            <person name="Maurhofer M."/>
            <person name="Daniel R."/>
            <person name="Scheu S."/>
            <person name="Thuermer A."/>
        </authorList>
    </citation>
    <scope>NUCLEOTIDE SEQUENCE [LARGE SCALE GENOMIC DNA]</scope>
    <source>
        <strain evidence="5">DSM 19095 / LMG 27888 / CFBP 6595 / CHA0</strain>
    </source>
</reference>
<dbReference type="EMBL" id="CP003190">
    <property type="protein sequence ID" value="AGL86898.1"/>
    <property type="molecule type" value="Genomic_DNA"/>
</dbReference>
<dbReference type="eggNOG" id="COG3081">
    <property type="taxonomic scope" value="Bacteria"/>
</dbReference>
<dbReference type="Pfam" id="PF04245">
    <property type="entry name" value="NA37"/>
    <property type="match status" value="1"/>
</dbReference>
<dbReference type="AlphaFoldDB" id="A0A2C9ETT9"/>
<dbReference type="KEGG" id="pprc:PFLCHA0_c51510"/>